<dbReference type="AlphaFoldDB" id="A0A2V3VU95"/>
<gene>
    <name evidence="5" type="ORF">DFR56_1112</name>
</gene>
<dbReference type="InterPro" id="IPR018334">
    <property type="entry name" value="ArsR_HTH"/>
</dbReference>
<dbReference type="Proteomes" id="UP000247978">
    <property type="component" value="Unassembled WGS sequence"/>
</dbReference>
<dbReference type="InterPro" id="IPR036388">
    <property type="entry name" value="WH-like_DNA-bd_sf"/>
</dbReference>
<proteinExistence type="predicted"/>
<evidence type="ECO:0000313" key="6">
    <source>
        <dbReference type="Proteomes" id="UP000247978"/>
    </source>
</evidence>
<feature type="domain" description="HTH arsR-type" evidence="4">
    <location>
        <begin position="7"/>
        <end position="102"/>
    </location>
</feature>
<organism evidence="5 6">
    <name type="scientific">Pseudogracilibacillus auburnensis</name>
    <dbReference type="NCBI Taxonomy" id="1494959"/>
    <lineage>
        <taxon>Bacteria</taxon>
        <taxon>Bacillati</taxon>
        <taxon>Bacillota</taxon>
        <taxon>Bacilli</taxon>
        <taxon>Bacillales</taxon>
        <taxon>Bacillaceae</taxon>
        <taxon>Pseudogracilibacillus</taxon>
    </lineage>
</organism>
<evidence type="ECO:0000256" key="3">
    <source>
        <dbReference type="ARBA" id="ARBA00023163"/>
    </source>
</evidence>
<keyword evidence="6" id="KW-1185">Reference proteome</keyword>
<dbReference type="GO" id="GO:0003700">
    <property type="term" value="F:DNA-binding transcription factor activity"/>
    <property type="evidence" value="ECO:0007669"/>
    <property type="project" value="InterPro"/>
</dbReference>
<evidence type="ECO:0000256" key="2">
    <source>
        <dbReference type="ARBA" id="ARBA00023125"/>
    </source>
</evidence>
<dbReference type="SUPFAM" id="SSF46785">
    <property type="entry name" value="Winged helix' DNA-binding domain"/>
    <property type="match status" value="1"/>
</dbReference>
<dbReference type="Pfam" id="PF01022">
    <property type="entry name" value="HTH_5"/>
    <property type="match status" value="1"/>
</dbReference>
<dbReference type="PRINTS" id="PR00778">
    <property type="entry name" value="HTHARSR"/>
</dbReference>
<dbReference type="NCBIfam" id="NF033788">
    <property type="entry name" value="HTH_metalloreg"/>
    <property type="match status" value="1"/>
</dbReference>
<dbReference type="InterPro" id="IPR001845">
    <property type="entry name" value="HTH_ArsR_DNA-bd_dom"/>
</dbReference>
<keyword evidence="1" id="KW-0805">Transcription regulation</keyword>
<dbReference type="Gene3D" id="1.10.10.10">
    <property type="entry name" value="Winged helix-like DNA-binding domain superfamily/Winged helix DNA-binding domain"/>
    <property type="match status" value="1"/>
</dbReference>
<sequence>MITNLHVSNKELKHFKAKFKALSDENRLYILHILAANGKTCVCDLSEQLNLSQSRLSYHLKVLMDAYFISVEKQGKWNYYFTNREEIKKVLSSDLCCLFYPE</sequence>
<evidence type="ECO:0000313" key="5">
    <source>
        <dbReference type="EMBL" id="PXW85236.1"/>
    </source>
</evidence>
<dbReference type="InterPro" id="IPR036390">
    <property type="entry name" value="WH_DNA-bd_sf"/>
</dbReference>
<dbReference type="RefSeq" id="WP_110396160.1">
    <property type="nucleotide sequence ID" value="NZ_JBHUHB010000001.1"/>
</dbReference>
<comment type="caution">
    <text evidence="5">The sequence shown here is derived from an EMBL/GenBank/DDBJ whole genome shotgun (WGS) entry which is preliminary data.</text>
</comment>
<keyword evidence="3" id="KW-0804">Transcription</keyword>
<dbReference type="SMART" id="SM00418">
    <property type="entry name" value="HTH_ARSR"/>
    <property type="match status" value="1"/>
</dbReference>
<protein>
    <submittedName>
        <fullName evidence="5">ArsR family transcriptional regulator</fullName>
    </submittedName>
</protein>
<dbReference type="OrthoDB" id="9798835at2"/>
<dbReference type="GO" id="GO:0003677">
    <property type="term" value="F:DNA binding"/>
    <property type="evidence" value="ECO:0007669"/>
    <property type="project" value="UniProtKB-KW"/>
</dbReference>
<evidence type="ECO:0000259" key="4">
    <source>
        <dbReference type="PROSITE" id="PS50987"/>
    </source>
</evidence>
<name>A0A2V3VU95_9BACI</name>
<dbReference type="PANTHER" id="PTHR33154:SF18">
    <property type="entry name" value="ARSENICAL RESISTANCE OPERON REPRESSOR"/>
    <property type="match status" value="1"/>
</dbReference>
<evidence type="ECO:0000256" key="1">
    <source>
        <dbReference type="ARBA" id="ARBA00023015"/>
    </source>
</evidence>
<dbReference type="InterPro" id="IPR011991">
    <property type="entry name" value="ArsR-like_HTH"/>
</dbReference>
<keyword evidence="2" id="KW-0238">DNA-binding</keyword>
<dbReference type="PROSITE" id="PS50987">
    <property type="entry name" value="HTH_ARSR_2"/>
    <property type="match status" value="1"/>
</dbReference>
<reference evidence="5 6" key="1">
    <citation type="submission" date="2018-05" db="EMBL/GenBank/DDBJ databases">
        <title>Genomic Encyclopedia of Type Strains, Phase IV (KMG-IV): sequencing the most valuable type-strain genomes for metagenomic binning, comparative biology and taxonomic classification.</title>
        <authorList>
            <person name="Goeker M."/>
        </authorList>
    </citation>
    <scope>NUCLEOTIDE SEQUENCE [LARGE SCALE GENOMIC DNA]</scope>
    <source>
        <strain evidence="5 6">DSM 28556</strain>
    </source>
</reference>
<dbReference type="PROSITE" id="PS00846">
    <property type="entry name" value="HTH_ARSR_1"/>
    <property type="match status" value="1"/>
</dbReference>
<dbReference type="EMBL" id="QJJQ01000011">
    <property type="protein sequence ID" value="PXW85236.1"/>
    <property type="molecule type" value="Genomic_DNA"/>
</dbReference>
<accession>A0A2V3VU95</accession>
<dbReference type="PANTHER" id="PTHR33154">
    <property type="entry name" value="TRANSCRIPTIONAL REGULATOR, ARSR FAMILY"/>
    <property type="match status" value="1"/>
</dbReference>
<dbReference type="CDD" id="cd00090">
    <property type="entry name" value="HTH_ARSR"/>
    <property type="match status" value="1"/>
</dbReference>
<dbReference type="InterPro" id="IPR051081">
    <property type="entry name" value="HTH_MetalResp_TranReg"/>
</dbReference>